<organism evidence="2 3">
    <name type="scientific">Fimbriimonas ginsengisoli</name>
    <dbReference type="NCBI Taxonomy" id="1005039"/>
    <lineage>
        <taxon>Bacteria</taxon>
        <taxon>Bacillati</taxon>
        <taxon>Armatimonadota</taxon>
        <taxon>Fimbriimonadia</taxon>
        <taxon>Fimbriimonadales</taxon>
        <taxon>Fimbriimonadaceae</taxon>
        <taxon>Fimbriimonas</taxon>
    </lineage>
</organism>
<comment type="caution">
    <text evidence="2">The sequence shown here is derived from an EMBL/GenBank/DDBJ whole genome shotgun (WGS) entry which is preliminary data.</text>
</comment>
<keyword evidence="1" id="KW-0472">Membrane</keyword>
<feature type="transmembrane region" description="Helical" evidence="1">
    <location>
        <begin position="36"/>
        <end position="58"/>
    </location>
</feature>
<proteinExistence type="predicted"/>
<sequence>MTALLIFGIFLLFAYPFLFREAPHTRYEKGLFAIRLTTYVAILLLTFFGVALTAVVALRRARQELREEAKQNLRELIEGTLRDHGKADGRPS</sequence>
<keyword evidence="1" id="KW-1133">Transmembrane helix</keyword>
<evidence type="ECO:0000313" key="3">
    <source>
        <dbReference type="Proteomes" id="UP000727962"/>
    </source>
</evidence>
<reference evidence="2" key="1">
    <citation type="submission" date="2020-07" db="EMBL/GenBank/DDBJ databases">
        <title>Huge and variable diversity of episymbiotic CPR bacteria and DPANN archaea in groundwater ecosystems.</title>
        <authorList>
            <person name="He C.Y."/>
            <person name="Keren R."/>
            <person name="Whittaker M."/>
            <person name="Farag I.F."/>
            <person name="Doudna J."/>
            <person name="Cate J.H.D."/>
            <person name="Banfield J.F."/>
        </authorList>
    </citation>
    <scope>NUCLEOTIDE SEQUENCE</scope>
    <source>
        <strain evidence="2">NC_groundwater_17_Pr7_B-0.1um_64_12</strain>
    </source>
</reference>
<dbReference type="EMBL" id="JACOSL010000001">
    <property type="protein sequence ID" value="MBI1755474.1"/>
    <property type="molecule type" value="Genomic_DNA"/>
</dbReference>
<protein>
    <submittedName>
        <fullName evidence="2">Uncharacterized protein</fullName>
    </submittedName>
</protein>
<name>A0A931PSN1_FIMGI</name>
<evidence type="ECO:0000313" key="2">
    <source>
        <dbReference type="EMBL" id="MBI1755474.1"/>
    </source>
</evidence>
<dbReference type="Proteomes" id="UP000727962">
    <property type="component" value="Unassembled WGS sequence"/>
</dbReference>
<accession>A0A931PSN1</accession>
<keyword evidence="1" id="KW-0812">Transmembrane</keyword>
<gene>
    <name evidence="2" type="ORF">HYR64_00010</name>
</gene>
<dbReference type="AlphaFoldDB" id="A0A931PSN1"/>
<evidence type="ECO:0000256" key="1">
    <source>
        <dbReference type="SAM" id="Phobius"/>
    </source>
</evidence>